<proteinExistence type="predicted"/>
<dbReference type="InParanoid" id="T0R1Z7"/>
<keyword evidence="2" id="KW-1185">Reference proteome</keyword>
<reference evidence="1 2" key="1">
    <citation type="submission" date="2012-04" db="EMBL/GenBank/DDBJ databases">
        <title>The Genome Sequence of Saprolegnia declina VS20.</title>
        <authorList>
            <consortium name="The Broad Institute Genome Sequencing Platform"/>
            <person name="Russ C."/>
            <person name="Nusbaum C."/>
            <person name="Tyler B."/>
            <person name="van West P."/>
            <person name="Dieguez-Uribeondo J."/>
            <person name="de Bruijn I."/>
            <person name="Tripathy S."/>
            <person name="Jiang R."/>
            <person name="Young S.K."/>
            <person name="Zeng Q."/>
            <person name="Gargeya S."/>
            <person name="Fitzgerald M."/>
            <person name="Haas B."/>
            <person name="Abouelleil A."/>
            <person name="Alvarado L."/>
            <person name="Arachchi H.M."/>
            <person name="Berlin A."/>
            <person name="Chapman S.B."/>
            <person name="Goldberg J."/>
            <person name="Griggs A."/>
            <person name="Gujja S."/>
            <person name="Hansen M."/>
            <person name="Howarth C."/>
            <person name="Imamovic A."/>
            <person name="Larimer J."/>
            <person name="McCowen C."/>
            <person name="Montmayeur A."/>
            <person name="Murphy C."/>
            <person name="Neiman D."/>
            <person name="Pearson M."/>
            <person name="Priest M."/>
            <person name="Roberts A."/>
            <person name="Saif S."/>
            <person name="Shea T."/>
            <person name="Sisk P."/>
            <person name="Sykes S."/>
            <person name="Wortman J."/>
            <person name="Nusbaum C."/>
            <person name="Birren B."/>
        </authorList>
    </citation>
    <scope>NUCLEOTIDE SEQUENCE [LARGE SCALE GENOMIC DNA]</scope>
    <source>
        <strain evidence="1 2">VS20</strain>
    </source>
</reference>
<dbReference type="OrthoDB" id="10496685at2759"/>
<dbReference type="GeneID" id="19956826"/>
<protein>
    <submittedName>
        <fullName evidence="1">Uncharacterized protein</fullName>
    </submittedName>
</protein>
<sequence>MSLIVHCNYCDLITDEKRKDDLRKYLEDFQNKLATVGSPDLGAYNSLMESVVCLVVEDALGRIKGLKRYRSAATNRPGEGFLRSVQWGIEGFKVFKNMKTDCQAGDDLANYVPLVECVEQNWSALALVLMESIVCCLRWLHRTVSCVLVPGALTLSRISVGDGRVGGVSKADKTVVCTTNDVHWTTLPGDNWRLGSTAFAPDSSNKLSSSAVL</sequence>
<gene>
    <name evidence="1" type="ORF">SDRG_16099</name>
</gene>
<dbReference type="AlphaFoldDB" id="T0R1Z7"/>
<dbReference type="Proteomes" id="UP000030762">
    <property type="component" value="Unassembled WGS sequence"/>
</dbReference>
<dbReference type="EMBL" id="JH767244">
    <property type="protein sequence ID" value="EQC26033.1"/>
    <property type="molecule type" value="Genomic_DNA"/>
</dbReference>
<evidence type="ECO:0000313" key="2">
    <source>
        <dbReference type="Proteomes" id="UP000030762"/>
    </source>
</evidence>
<accession>T0R1Z7</accession>
<name>T0R1Z7_SAPDV</name>
<organism evidence="1 2">
    <name type="scientific">Saprolegnia diclina (strain VS20)</name>
    <dbReference type="NCBI Taxonomy" id="1156394"/>
    <lineage>
        <taxon>Eukaryota</taxon>
        <taxon>Sar</taxon>
        <taxon>Stramenopiles</taxon>
        <taxon>Oomycota</taxon>
        <taxon>Saprolegniomycetes</taxon>
        <taxon>Saprolegniales</taxon>
        <taxon>Saprolegniaceae</taxon>
        <taxon>Saprolegnia</taxon>
    </lineage>
</organism>
<dbReference type="RefSeq" id="XP_008620518.1">
    <property type="nucleotide sequence ID" value="XM_008622296.1"/>
</dbReference>
<evidence type="ECO:0000313" key="1">
    <source>
        <dbReference type="EMBL" id="EQC26033.1"/>
    </source>
</evidence>
<dbReference type="VEuPathDB" id="FungiDB:SDRG_16099"/>